<keyword evidence="1" id="KW-0472">Membrane</keyword>
<dbReference type="EMBL" id="BSNM01000011">
    <property type="protein sequence ID" value="GLQ31335.1"/>
    <property type="molecule type" value="Genomic_DNA"/>
</dbReference>
<evidence type="ECO:0000313" key="2">
    <source>
        <dbReference type="EMBL" id="GLQ31335.1"/>
    </source>
</evidence>
<keyword evidence="1" id="KW-0812">Transmembrane</keyword>
<reference evidence="2" key="2">
    <citation type="submission" date="2023-01" db="EMBL/GenBank/DDBJ databases">
        <title>Draft genome sequence of Litoribrevibacter albus strain NBRC 110071.</title>
        <authorList>
            <person name="Sun Q."/>
            <person name="Mori K."/>
        </authorList>
    </citation>
    <scope>NUCLEOTIDE SEQUENCE</scope>
    <source>
        <strain evidence="2">NBRC 110071</strain>
    </source>
</reference>
<evidence type="ECO:0000256" key="1">
    <source>
        <dbReference type="SAM" id="Phobius"/>
    </source>
</evidence>
<accession>A0AA37S8Z3</accession>
<sequence length="64" mass="6931">MFATLGGVAGCLLSLLLFYLAGQLWGPLYQGEDEATRNVKVFFGVTGVFLIVGLIIGYRCSNKE</sequence>
<dbReference type="AlphaFoldDB" id="A0AA37S8Z3"/>
<reference evidence="2" key="1">
    <citation type="journal article" date="2014" name="Int. J. Syst. Evol. Microbiol.">
        <title>Complete genome sequence of Corynebacterium casei LMG S-19264T (=DSM 44701T), isolated from a smear-ripened cheese.</title>
        <authorList>
            <consortium name="US DOE Joint Genome Institute (JGI-PGF)"/>
            <person name="Walter F."/>
            <person name="Albersmeier A."/>
            <person name="Kalinowski J."/>
            <person name="Ruckert C."/>
        </authorList>
    </citation>
    <scope>NUCLEOTIDE SEQUENCE</scope>
    <source>
        <strain evidence="2">NBRC 110071</strain>
    </source>
</reference>
<organism evidence="2 3">
    <name type="scientific">Litoribrevibacter albus</name>
    <dbReference type="NCBI Taxonomy" id="1473156"/>
    <lineage>
        <taxon>Bacteria</taxon>
        <taxon>Pseudomonadati</taxon>
        <taxon>Pseudomonadota</taxon>
        <taxon>Gammaproteobacteria</taxon>
        <taxon>Oceanospirillales</taxon>
        <taxon>Oceanospirillaceae</taxon>
        <taxon>Litoribrevibacter</taxon>
    </lineage>
</organism>
<proteinExistence type="predicted"/>
<feature type="transmembrane region" description="Helical" evidence="1">
    <location>
        <begin position="39"/>
        <end position="58"/>
    </location>
</feature>
<keyword evidence="3" id="KW-1185">Reference proteome</keyword>
<dbReference type="Proteomes" id="UP001161389">
    <property type="component" value="Unassembled WGS sequence"/>
</dbReference>
<protein>
    <submittedName>
        <fullName evidence="2">Uncharacterized protein</fullName>
    </submittedName>
</protein>
<comment type="caution">
    <text evidence="2">The sequence shown here is derived from an EMBL/GenBank/DDBJ whole genome shotgun (WGS) entry which is preliminary data.</text>
</comment>
<gene>
    <name evidence="2" type="ORF">GCM10007876_18140</name>
</gene>
<evidence type="ECO:0000313" key="3">
    <source>
        <dbReference type="Proteomes" id="UP001161389"/>
    </source>
</evidence>
<keyword evidence="1" id="KW-1133">Transmembrane helix</keyword>
<name>A0AA37S8Z3_9GAMM</name>